<evidence type="ECO:0000256" key="4">
    <source>
        <dbReference type="ARBA" id="ARBA00023004"/>
    </source>
</evidence>
<dbReference type="PRINTS" id="PR00463">
    <property type="entry name" value="EP450I"/>
</dbReference>
<keyword evidence="6 7" id="KW-0479">Metal-binding</keyword>
<dbReference type="GO" id="GO:0004497">
    <property type="term" value="F:monooxygenase activity"/>
    <property type="evidence" value="ECO:0007669"/>
    <property type="project" value="UniProtKB-KW"/>
</dbReference>
<dbReference type="SUPFAM" id="SSF48264">
    <property type="entry name" value="Cytochrome P450"/>
    <property type="match status" value="1"/>
</dbReference>
<dbReference type="EMBL" id="WIXE01004391">
    <property type="protein sequence ID" value="KAK5983078.1"/>
    <property type="molecule type" value="Genomic_DNA"/>
</dbReference>
<evidence type="ECO:0000256" key="5">
    <source>
        <dbReference type="ARBA" id="ARBA00023033"/>
    </source>
</evidence>
<keyword evidence="9" id="KW-1185">Reference proteome</keyword>
<proteinExistence type="inferred from homology"/>
<evidence type="ECO:0000313" key="9">
    <source>
        <dbReference type="Proteomes" id="UP001331761"/>
    </source>
</evidence>
<organism evidence="8 9">
    <name type="scientific">Trichostrongylus colubriformis</name>
    <name type="common">Black scour worm</name>
    <dbReference type="NCBI Taxonomy" id="6319"/>
    <lineage>
        <taxon>Eukaryota</taxon>
        <taxon>Metazoa</taxon>
        <taxon>Ecdysozoa</taxon>
        <taxon>Nematoda</taxon>
        <taxon>Chromadorea</taxon>
        <taxon>Rhabditida</taxon>
        <taxon>Rhabditina</taxon>
        <taxon>Rhabditomorpha</taxon>
        <taxon>Strongyloidea</taxon>
        <taxon>Trichostrongylidae</taxon>
        <taxon>Trichostrongylus</taxon>
    </lineage>
</organism>
<dbReference type="PRINTS" id="PR00385">
    <property type="entry name" value="P450"/>
</dbReference>
<dbReference type="Proteomes" id="UP001331761">
    <property type="component" value="Unassembled WGS sequence"/>
</dbReference>
<dbReference type="AlphaFoldDB" id="A0AAN8GD66"/>
<dbReference type="GO" id="GO:0016705">
    <property type="term" value="F:oxidoreductase activity, acting on paired donors, with incorporation or reduction of molecular oxygen"/>
    <property type="evidence" value="ECO:0007669"/>
    <property type="project" value="InterPro"/>
</dbReference>
<dbReference type="InterPro" id="IPR017972">
    <property type="entry name" value="Cyt_P450_CS"/>
</dbReference>
<evidence type="ECO:0000256" key="6">
    <source>
        <dbReference type="PIRSR" id="PIRSR602401-1"/>
    </source>
</evidence>
<keyword evidence="7" id="KW-0560">Oxidoreductase</keyword>
<dbReference type="PANTHER" id="PTHR24291">
    <property type="entry name" value="CYTOCHROME P450 FAMILY 4"/>
    <property type="match status" value="1"/>
</dbReference>
<dbReference type="GO" id="GO:0005506">
    <property type="term" value="F:iron ion binding"/>
    <property type="evidence" value="ECO:0007669"/>
    <property type="project" value="InterPro"/>
</dbReference>
<dbReference type="InterPro" id="IPR002401">
    <property type="entry name" value="Cyt_P450_E_grp-I"/>
</dbReference>
<accession>A0AAN8GD66</accession>
<dbReference type="CDD" id="cd20628">
    <property type="entry name" value="CYP4"/>
    <property type="match status" value="1"/>
</dbReference>
<reference evidence="8 9" key="1">
    <citation type="submission" date="2019-10" db="EMBL/GenBank/DDBJ databases">
        <title>Assembly and Annotation for the nematode Trichostrongylus colubriformis.</title>
        <authorList>
            <person name="Martin J."/>
        </authorList>
    </citation>
    <scope>NUCLEOTIDE SEQUENCE [LARGE SCALE GENOMIC DNA]</scope>
    <source>
        <strain evidence="8">G859</strain>
        <tissue evidence="8">Whole worm</tissue>
    </source>
</reference>
<protein>
    <submittedName>
        <fullName evidence="8">Cytochrome P450 4V2</fullName>
    </submittedName>
</protein>
<evidence type="ECO:0000256" key="7">
    <source>
        <dbReference type="RuleBase" id="RU000461"/>
    </source>
</evidence>
<sequence length="509" mass="58330">MALITLAVASIAITHLLMWIPSLIRWFKERIRVICSVDSLPGPPALPLIGCTHKFSFDSYKFTYFMEDIFERYSDGLNGNGMFRLWIGPVPVVCICRADAAKMISAWDLESNKEISKPQEGYTRLQEWLGRGLLTSNGERWRAKRKMLTPAFHFSILKDFMPIFNKEAAILVDQFRRLSDTGGTADVFPLIKLCTLDVICESAMGVNIRAQSGQNKNYVNSVKEVCELLWDRERLPWLWPTPLWILSGKATRLQKALNTVQGFTREVIAKRKKVFELEGRDLSKKPAFLDLLLEMQQANRLTDDDIREEVDTFMFEGHDTVASALGYALFCLGNYPEEQEKLYQEVKEVIGPVDRELTYDDLLQLKQTEKVLKEALRVFPPVPMIARRLHDDVNVGGITIPAGVTTLVIPFGTHRDPKYFERPRDFWPDHFDAESCANRSAYAFIPWSAGPRNCIGQRFAVMEEKLLLARLVRQFRFRATMTFAENRGLPEMILRPSNGIPLIIEKRAE</sequence>
<dbReference type="PROSITE" id="PS00086">
    <property type="entry name" value="CYTOCHROME_P450"/>
    <property type="match status" value="1"/>
</dbReference>
<keyword evidence="3 6" id="KW-0349">Heme</keyword>
<dbReference type="PANTHER" id="PTHR24291:SF146">
    <property type="entry name" value="CYTOCHROME P450"/>
    <property type="match status" value="1"/>
</dbReference>
<feature type="binding site" description="axial binding residue" evidence="6">
    <location>
        <position position="454"/>
    </location>
    <ligand>
        <name>heme</name>
        <dbReference type="ChEBI" id="CHEBI:30413"/>
    </ligand>
    <ligandPart>
        <name>Fe</name>
        <dbReference type="ChEBI" id="CHEBI:18248"/>
    </ligandPart>
</feature>
<dbReference type="InterPro" id="IPR036396">
    <property type="entry name" value="Cyt_P450_sf"/>
</dbReference>
<name>A0AAN8GD66_TRICO</name>
<keyword evidence="4 6" id="KW-0408">Iron</keyword>
<comment type="similarity">
    <text evidence="2 7">Belongs to the cytochrome P450 family.</text>
</comment>
<comment type="caution">
    <text evidence="8">The sequence shown here is derived from an EMBL/GenBank/DDBJ whole genome shotgun (WGS) entry which is preliminary data.</text>
</comment>
<dbReference type="GO" id="GO:0020037">
    <property type="term" value="F:heme binding"/>
    <property type="evidence" value="ECO:0007669"/>
    <property type="project" value="InterPro"/>
</dbReference>
<dbReference type="Pfam" id="PF00067">
    <property type="entry name" value="p450"/>
    <property type="match status" value="1"/>
</dbReference>
<dbReference type="InterPro" id="IPR050196">
    <property type="entry name" value="Cytochrome_P450_Monoox"/>
</dbReference>
<evidence type="ECO:0000256" key="3">
    <source>
        <dbReference type="ARBA" id="ARBA00022617"/>
    </source>
</evidence>
<gene>
    <name evidence="8" type="ORF">GCK32_008764</name>
</gene>
<evidence type="ECO:0000256" key="1">
    <source>
        <dbReference type="ARBA" id="ARBA00001971"/>
    </source>
</evidence>
<comment type="cofactor">
    <cofactor evidence="1 6">
        <name>heme</name>
        <dbReference type="ChEBI" id="CHEBI:30413"/>
    </cofactor>
</comment>
<keyword evidence="5 7" id="KW-0503">Monooxygenase</keyword>
<dbReference type="InterPro" id="IPR001128">
    <property type="entry name" value="Cyt_P450"/>
</dbReference>
<evidence type="ECO:0000256" key="2">
    <source>
        <dbReference type="ARBA" id="ARBA00010617"/>
    </source>
</evidence>
<evidence type="ECO:0000313" key="8">
    <source>
        <dbReference type="EMBL" id="KAK5983078.1"/>
    </source>
</evidence>
<dbReference type="Gene3D" id="1.10.630.10">
    <property type="entry name" value="Cytochrome P450"/>
    <property type="match status" value="1"/>
</dbReference>